<name>A0ABR1W0Y9_9PEZI</name>
<keyword evidence="5" id="KW-1185">Reference proteome</keyword>
<dbReference type="PANTHER" id="PTHR24166:SF48">
    <property type="entry name" value="PROTEIN VAPYRIN"/>
    <property type="match status" value="1"/>
</dbReference>
<feature type="repeat" description="ANK" evidence="3">
    <location>
        <begin position="300"/>
        <end position="333"/>
    </location>
</feature>
<keyword evidence="2 3" id="KW-0040">ANK repeat</keyword>
<dbReference type="PROSITE" id="PS50297">
    <property type="entry name" value="ANK_REP_REGION"/>
    <property type="match status" value="1"/>
</dbReference>
<evidence type="ECO:0000313" key="5">
    <source>
        <dbReference type="Proteomes" id="UP001446871"/>
    </source>
</evidence>
<dbReference type="EMBL" id="JAQQWM010000002">
    <property type="protein sequence ID" value="KAK8077145.1"/>
    <property type="molecule type" value="Genomic_DNA"/>
</dbReference>
<evidence type="ECO:0000256" key="1">
    <source>
        <dbReference type="ARBA" id="ARBA00022737"/>
    </source>
</evidence>
<reference evidence="4 5" key="1">
    <citation type="submission" date="2023-01" db="EMBL/GenBank/DDBJ databases">
        <title>Analysis of 21 Apiospora genomes using comparative genomics revels a genus with tremendous synthesis potential of carbohydrate active enzymes and secondary metabolites.</title>
        <authorList>
            <person name="Sorensen T."/>
        </authorList>
    </citation>
    <scope>NUCLEOTIDE SEQUENCE [LARGE SCALE GENOMIC DNA]</scope>
    <source>
        <strain evidence="4 5">CBS 83171</strain>
    </source>
</reference>
<proteinExistence type="predicted"/>
<dbReference type="Gene3D" id="1.25.40.20">
    <property type="entry name" value="Ankyrin repeat-containing domain"/>
    <property type="match status" value="3"/>
</dbReference>
<dbReference type="InterPro" id="IPR050889">
    <property type="entry name" value="Dendritic_Spine_Reg/Scaffold"/>
</dbReference>
<dbReference type="PROSITE" id="PS50088">
    <property type="entry name" value="ANK_REPEAT"/>
    <property type="match status" value="1"/>
</dbReference>
<organism evidence="4 5">
    <name type="scientific">Apiospora saccharicola</name>
    <dbReference type="NCBI Taxonomy" id="335842"/>
    <lineage>
        <taxon>Eukaryota</taxon>
        <taxon>Fungi</taxon>
        <taxon>Dikarya</taxon>
        <taxon>Ascomycota</taxon>
        <taxon>Pezizomycotina</taxon>
        <taxon>Sordariomycetes</taxon>
        <taxon>Xylariomycetidae</taxon>
        <taxon>Amphisphaeriales</taxon>
        <taxon>Apiosporaceae</taxon>
        <taxon>Apiospora</taxon>
    </lineage>
</organism>
<dbReference type="PANTHER" id="PTHR24166">
    <property type="entry name" value="ROLLING PEBBLES, ISOFORM B"/>
    <property type="match status" value="1"/>
</dbReference>
<dbReference type="SUPFAM" id="SSF48403">
    <property type="entry name" value="Ankyrin repeat"/>
    <property type="match status" value="1"/>
</dbReference>
<evidence type="ECO:0000256" key="2">
    <source>
        <dbReference type="ARBA" id="ARBA00023043"/>
    </source>
</evidence>
<gene>
    <name evidence="4" type="ORF">PG996_003315</name>
</gene>
<protein>
    <recommendedName>
        <fullName evidence="6">Ankyrin repeat protein</fullName>
    </recommendedName>
</protein>
<evidence type="ECO:0008006" key="6">
    <source>
        <dbReference type="Google" id="ProtNLM"/>
    </source>
</evidence>
<dbReference type="InterPro" id="IPR036770">
    <property type="entry name" value="Ankyrin_rpt-contain_sf"/>
</dbReference>
<dbReference type="Proteomes" id="UP001446871">
    <property type="component" value="Unassembled WGS sequence"/>
</dbReference>
<evidence type="ECO:0000256" key="3">
    <source>
        <dbReference type="PROSITE-ProRule" id="PRU00023"/>
    </source>
</evidence>
<comment type="caution">
    <text evidence="4">The sequence shown here is derived from an EMBL/GenBank/DDBJ whole genome shotgun (WGS) entry which is preliminary data.</text>
</comment>
<sequence length="447" mass="48807">MVEPYLRHGSRPEDREYLTDILETWSAELDPDNYIERALHEAITKGEDVAVQTMLDAGLNPMLRQLCDPGFTPLLAAAQLGRLQLVAARNNQVAVTAYLLEIWDGWTEEEKLWALTDAAWAWCDETATVLLSKVSYEAGDIQEALEKVVDIRVMLAGFDVRRGITADDCDSQQRLVCRLIDAGGNPDGEDRGNHWPLVHIASTIRDCIGALKELLERGADPNCPGPQGKNALHRTCSSFRPDTTTLETLLQHGALPDLADDVEETALHAIAGAGTLAQLQLCLSYCGAPDGDSIQLLNSHGESLLHYAAAGGREDDMLEFLLASGLDVNMTNDNGWTPLMCALMSTKTKPVGDMCRAAETLLRHGARADLMTDEDWTPLHALGSWHLRWQRPGAGADIGGWLGSSSRAARPSMCNLASSVALPAVRGRCVIYGGFGCAGSWRRRRRR</sequence>
<accession>A0ABR1W0Y9</accession>
<dbReference type="Pfam" id="PF12796">
    <property type="entry name" value="Ank_2"/>
    <property type="match status" value="1"/>
</dbReference>
<dbReference type="SMART" id="SM00248">
    <property type="entry name" value="ANK"/>
    <property type="match status" value="5"/>
</dbReference>
<dbReference type="InterPro" id="IPR002110">
    <property type="entry name" value="Ankyrin_rpt"/>
</dbReference>
<evidence type="ECO:0000313" key="4">
    <source>
        <dbReference type="EMBL" id="KAK8077145.1"/>
    </source>
</evidence>
<keyword evidence="1" id="KW-0677">Repeat</keyword>